<protein>
    <submittedName>
        <fullName evidence="2">Uncharacterized protein</fullName>
    </submittedName>
</protein>
<feature type="transmembrane region" description="Helical" evidence="1">
    <location>
        <begin position="131"/>
        <end position="149"/>
    </location>
</feature>
<dbReference type="OrthoDB" id="5834256at2759"/>
<dbReference type="AlphaFoldDB" id="A0A8S1EFT8"/>
<reference evidence="2 3" key="1">
    <citation type="submission" date="2020-04" db="EMBL/GenBank/DDBJ databases">
        <authorList>
            <person name="Laetsch R D."/>
            <person name="Stevens L."/>
            <person name="Kumar S."/>
            <person name="Blaxter L. M."/>
        </authorList>
    </citation>
    <scope>NUCLEOTIDE SEQUENCE [LARGE SCALE GENOMIC DNA]</scope>
</reference>
<gene>
    <name evidence="2" type="ORF">CBOVIS_LOCUS58</name>
</gene>
<evidence type="ECO:0000313" key="3">
    <source>
        <dbReference type="Proteomes" id="UP000494206"/>
    </source>
</evidence>
<feature type="transmembrane region" description="Helical" evidence="1">
    <location>
        <begin position="54"/>
        <end position="79"/>
    </location>
</feature>
<dbReference type="PANTHER" id="PTHR47518:SF8">
    <property type="entry name" value="G PROTEIN-COUPLED RECEPTOR"/>
    <property type="match status" value="1"/>
</dbReference>
<name>A0A8S1EFT8_9PELO</name>
<evidence type="ECO:0000256" key="1">
    <source>
        <dbReference type="SAM" id="Phobius"/>
    </source>
</evidence>
<feature type="transmembrane region" description="Helical" evidence="1">
    <location>
        <begin position="99"/>
        <end position="119"/>
    </location>
</feature>
<proteinExistence type="predicted"/>
<organism evidence="2 3">
    <name type="scientific">Caenorhabditis bovis</name>
    <dbReference type="NCBI Taxonomy" id="2654633"/>
    <lineage>
        <taxon>Eukaryota</taxon>
        <taxon>Metazoa</taxon>
        <taxon>Ecdysozoa</taxon>
        <taxon>Nematoda</taxon>
        <taxon>Chromadorea</taxon>
        <taxon>Rhabditida</taxon>
        <taxon>Rhabditina</taxon>
        <taxon>Rhabditomorpha</taxon>
        <taxon>Rhabditoidea</taxon>
        <taxon>Rhabditidae</taxon>
        <taxon>Peloderinae</taxon>
        <taxon>Caenorhabditis</taxon>
    </lineage>
</organism>
<comment type="caution">
    <text evidence="2">The sequence shown here is derived from an EMBL/GenBank/DDBJ whole genome shotgun (WGS) entry which is preliminary data.</text>
</comment>
<dbReference type="PANTHER" id="PTHR47518">
    <property type="entry name" value="SERPENTINE RECEPTOR CLASS EPSILON-13-RELATED"/>
    <property type="match status" value="1"/>
</dbReference>
<keyword evidence="1" id="KW-0472">Membrane</keyword>
<dbReference type="EMBL" id="CADEPM010000001">
    <property type="protein sequence ID" value="CAB3396515.1"/>
    <property type="molecule type" value="Genomic_DNA"/>
</dbReference>
<sequence>MSAEQAFNENCGDENIILISAISFLLFIPLALLYALSLLAFFNRNKMFHPNFATVLLSLLLVYTFGSTTQVIRNISFFALPSKFSIETRSSSVRNIEKMFVILDFMVQPFVLIGLIERLCATIFVSKYENWRPWVVLACAYTAACYVVSVEFEHRKDLENSNITKKIQAIFALVTSLGLIVLLTANRIMIKASAGKSKLSRRYQLVENVKALRLYVPIIVIDSTVQWILLATDTFFHVSYVLDLNLCYDVHQYLKKFLLLRVVRNVLGQTVSGQDTGLDGQAAHFRQLEIHWK</sequence>
<keyword evidence="1" id="KW-1133">Transmembrane helix</keyword>
<dbReference type="Proteomes" id="UP000494206">
    <property type="component" value="Unassembled WGS sequence"/>
</dbReference>
<feature type="transmembrane region" description="Helical" evidence="1">
    <location>
        <begin position="16"/>
        <end position="42"/>
    </location>
</feature>
<keyword evidence="1" id="KW-0812">Transmembrane</keyword>
<feature type="transmembrane region" description="Helical" evidence="1">
    <location>
        <begin position="169"/>
        <end position="190"/>
    </location>
</feature>
<dbReference type="InterPro" id="IPR052854">
    <property type="entry name" value="Serpentine_rcpt_epsilon"/>
</dbReference>
<keyword evidence="3" id="KW-1185">Reference proteome</keyword>
<accession>A0A8S1EFT8</accession>
<evidence type="ECO:0000313" key="2">
    <source>
        <dbReference type="EMBL" id="CAB3396515.1"/>
    </source>
</evidence>
<feature type="transmembrane region" description="Helical" evidence="1">
    <location>
        <begin position="211"/>
        <end position="230"/>
    </location>
</feature>